<dbReference type="HOGENOM" id="CLU_876600_0_0_3"/>
<dbReference type="RefSeq" id="WP_012162680.1">
    <property type="nucleotide sequence ID" value="NC_009925.1"/>
</dbReference>
<dbReference type="EMBL" id="CP000828">
    <property type="protein sequence ID" value="ABW27204.1"/>
    <property type="molecule type" value="Genomic_DNA"/>
</dbReference>
<evidence type="ECO:0000259" key="2">
    <source>
        <dbReference type="Pfam" id="PF01370"/>
    </source>
</evidence>
<dbReference type="Proteomes" id="UP000000268">
    <property type="component" value="Chromosome"/>
</dbReference>
<dbReference type="Gene3D" id="3.40.50.720">
    <property type="entry name" value="NAD(P)-binding Rossmann-like Domain"/>
    <property type="match status" value="1"/>
</dbReference>
<evidence type="ECO:0000313" key="3">
    <source>
        <dbReference type="EMBL" id="ABW27204.1"/>
    </source>
</evidence>
<dbReference type="AlphaFoldDB" id="B0BZZ4"/>
<gene>
    <name evidence="3" type="ordered locus">AM1_2191</name>
</gene>
<dbReference type="KEGG" id="amr:AM1_2191"/>
<protein>
    <submittedName>
        <fullName evidence="3">NAD dependent epimerase/dehydratase, putative</fullName>
    </submittedName>
</protein>
<sequence length="305" mass="34169">MTDSQSSPTVLISGANGYFGGIACQFFRDQSWTVLTATRRPDADVSFDLNQPDQFAAQTLEQPVDLFIHAAAAHEVTCRDQPYQSIFQNVAGTRAALDFCVANHISRFVYLSTFHVFGHPTGHIDESTTPLPANDYGLSHLQSEDYLRLYRREQSLQTLVLRPSNFFGVPADVKSCDRWTLTPLGFCQSAVEDKQIVLRTPGYQRRNFIAVQDICGAIAAAYPQMDTLDLLHLPGPETLSIRGLAQLVQRVMQERFDIAIDVVLPDGEPIEDTFTYTSQRLAAVYQPQLTLKNFVFELCQRLLSV</sequence>
<evidence type="ECO:0000256" key="1">
    <source>
        <dbReference type="ARBA" id="ARBA00007637"/>
    </source>
</evidence>
<proteinExistence type="inferred from homology"/>
<evidence type="ECO:0000313" key="4">
    <source>
        <dbReference type="Proteomes" id="UP000000268"/>
    </source>
</evidence>
<keyword evidence="4" id="KW-1185">Reference proteome</keyword>
<dbReference type="InterPro" id="IPR001509">
    <property type="entry name" value="Epimerase_deHydtase"/>
</dbReference>
<dbReference type="STRING" id="329726.AM1_2191"/>
<reference evidence="3 4" key="1">
    <citation type="journal article" date="2008" name="Proc. Natl. Acad. Sci. U.S.A.">
        <title>Niche adaptation and genome expansion in the chlorophyll d-producing cyanobacterium Acaryochloris marina.</title>
        <authorList>
            <person name="Swingley W.D."/>
            <person name="Chen M."/>
            <person name="Cheung P.C."/>
            <person name="Conrad A.L."/>
            <person name="Dejesa L.C."/>
            <person name="Hao J."/>
            <person name="Honchak B.M."/>
            <person name="Karbach L.E."/>
            <person name="Kurdoglu A."/>
            <person name="Lahiri S."/>
            <person name="Mastrian S.D."/>
            <person name="Miyashita H."/>
            <person name="Page L."/>
            <person name="Ramakrishna P."/>
            <person name="Satoh S."/>
            <person name="Sattley W.M."/>
            <person name="Shimada Y."/>
            <person name="Taylor H.L."/>
            <person name="Tomo T."/>
            <person name="Tsuchiya T."/>
            <person name="Wang Z.T."/>
            <person name="Raymond J."/>
            <person name="Mimuro M."/>
            <person name="Blankenship R.E."/>
            <person name="Touchman J.W."/>
        </authorList>
    </citation>
    <scope>NUCLEOTIDE SEQUENCE [LARGE SCALE GENOMIC DNA]</scope>
    <source>
        <strain evidence="4">MBIC 11017</strain>
    </source>
</reference>
<organism evidence="3 4">
    <name type="scientific">Acaryochloris marina (strain MBIC 11017)</name>
    <dbReference type="NCBI Taxonomy" id="329726"/>
    <lineage>
        <taxon>Bacteria</taxon>
        <taxon>Bacillati</taxon>
        <taxon>Cyanobacteriota</taxon>
        <taxon>Cyanophyceae</taxon>
        <taxon>Acaryochloridales</taxon>
        <taxon>Acaryochloridaceae</taxon>
        <taxon>Acaryochloris</taxon>
    </lineage>
</organism>
<dbReference type="SUPFAM" id="SSF51735">
    <property type="entry name" value="NAD(P)-binding Rossmann-fold domains"/>
    <property type="match status" value="1"/>
</dbReference>
<dbReference type="PANTHER" id="PTHR43000">
    <property type="entry name" value="DTDP-D-GLUCOSE 4,6-DEHYDRATASE-RELATED"/>
    <property type="match status" value="1"/>
</dbReference>
<dbReference type="CDD" id="cd08946">
    <property type="entry name" value="SDR_e"/>
    <property type="match status" value="1"/>
</dbReference>
<dbReference type="eggNOG" id="COG0451">
    <property type="taxonomic scope" value="Bacteria"/>
</dbReference>
<accession>B0BZZ4</accession>
<dbReference type="OrthoDB" id="9803892at2"/>
<dbReference type="InterPro" id="IPR036291">
    <property type="entry name" value="NAD(P)-bd_dom_sf"/>
</dbReference>
<feature type="domain" description="NAD-dependent epimerase/dehydratase" evidence="2">
    <location>
        <begin position="10"/>
        <end position="225"/>
    </location>
</feature>
<dbReference type="Pfam" id="PF01370">
    <property type="entry name" value="Epimerase"/>
    <property type="match status" value="1"/>
</dbReference>
<comment type="similarity">
    <text evidence="1">Belongs to the NAD(P)-dependent epimerase/dehydratase family.</text>
</comment>
<name>B0BZZ4_ACAM1</name>